<proteinExistence type="evidence at transcript level"/>
<accession>A0A6F9DPE8</accession>
<dbReference type="AlphaFoldDB" id="A0A6F9DPE8"/>
<sequence length="18" mass="2228">MGKHTRFFNRKSKKLFDS</sequence>
<gene>
    <name evidence="1" type="primary">Pkhd1l1-001</name>
</gene>
<evidence type="ECO:0000313" key="1">
    <source>
        <dbReference type="EMBL" id="CAB3264910.1"/>
    </source>
</evidence>
<dbReference type="EMBL" id="LR789048">
    <property type="protein sequence ID" value="CAB3264910.1"/>
    <property type="molecule type" value="mRNA"/>
</dbReference>
<organism evidence="1">
    <name type="scientific">Phallusia mammillata</name>
    <dbReference type="NCBI Taxonomy" id="59560"/>
    <lineage>
        <taxon>Eukaryota</taxon>
        <taxon>Metazoa</taxon>
        <taxon>Chordata</taxon>
        <taxon>Tunicata</taxon>
        <taxon>Ascidiacea</taxon>
        <taxon>Phlebobranchia</taxon>
        <taxon>Ascidiidae</taxon>
        <taxon>Phallusia</taxon>
    </lineage>
</organism>
<protein>
    <submittedName>
        <fullName evidence="1">Fibrocystin-L-like</fullName>
    </submittedName>
</protein>
<name>A0A6F9DPE8_9ASCI</name>
<reference evidence="1" key="1">
    <citation type="submission" date="2020-04" db="EMBL/GenBank/DDBJ databases">
        <authorList>
            <person name="Neveu A P."/>
        </authorList>
    </citation>
    <scope>NUCLEOTIDE SEQUENCE</scope>
    <source>
        <tissue evidence="1">Whole embryo</tissue>
    </source>
</reference>